<dbReference type="WBParaSite" id="nRc.2.0.1.t29922-RA">
    <property type="protein sequence ID" value="nRc.2.0.1.t29922-RA"/>
    <property type="gene ID" value="nRc.2.0.1.g29922"/>
</dbReference>
<reference evidence="2" key="1">
    <citation type="submission" date="2022-11" db="UniProtKB">
        <authorList>
            <consortium name="WormBaseParasite"/>
        </authorList>
    </citation>
    <scope>IDENTIFICATION</scope>
</reference>
<sequence>MEHRNVTDPVLLKLLFAVDEKLKLAVFTLVLLFEKSYNSSSSSGSSYHMGTEQTADGMVMMQEKIQTPKRTAITWDLVFQCCDCNGLQMALYLSKAMATRVYALAATDKAEKDGSLIKGSTEKIRNMIPFRGSSF</sequence>
<name>A0A915JW04_ROMCU</name>
<dbReference type="Proteomes" id="UP000887565">
    <property type="component" value="Unplaced"/>
</dbReference>
<keyword evidence="1" id="KW-1185">Reference proteome</keyword>
<organism evidence="1 2">
    <name type="scientific">Romanomermis culicivorax</name>
    <name type="common">Nematode worm</name>
    <dbReference type="NCBI Taxonomy" id="13658"/>
    <lineage>
        <taxon>Eukaryota</taxon>
        <taxon>Metazoa</taxon>
        <taxon>Ecdysozoa</taxon>
        <taxon>Nematoda</taxon>
        <taxon>Enoplea</taxon>
        <taxon>Dorylaimia</taxon>
        <taxon>Mermithida</taxon>
        <taxon>Mermithoidea</taxon>
        <taxon>Mermithidae</taxon>
        <taxon>Romanomermis</taxon>
    </lineage>
</organism>
<accession>A0A915JW04</accession>
<proteinExistence type="predicted"/>
<evidence type="ECO:0000313" key="2">
    <source>
        <dbReference type="WBParaSite" id="nRc.2.0.1.t29922-RA"/>
    </source>
</evidence>
<evidence type="ECO:0000313" key="1">
    <source>
        <dbReference type="Proteomes" id="UP000887565"/>
    </source>
</evidence>
<dbReference type="AlphaFoldDB" id="A0A915JW04"/>
<protein>
    <submittedName>
        <fullName evidence="2">Uncharacterized protein</fullName>
    </submittedName>
</protein>